<organism evidence="2 3">
    <name type="scientific">Strongyloides papillosus</name>
    <name type="common">Intestinal threadworm</name>
    <dbReference type="NCBI Taxonomy" id="174720"/>
    <lineage>
        <taxon>Eukaryota</taxon>
        <taxon>Metazoa</taxon>
        <taxon>Ecdysozoa</taxon>
        <taxon>Nematoda</taxon>
        <taxon>Chromadorea</taxon>
        <taxon>Rhabditida</taxon>
        <taxon>Tylenchina</taxon>
        <taxon>Panagrolaimomorpha</taxon>
        <taxon>Strongyloidoidea</taxon>
        <taxon>Strongyloididae</taxon>
        <taxon>Strongyloides</taxon>
    </lineage>
</organism>
<dbReference type="AlphaFoldDB" id="A0A0N5BSL7"/>
<evidence type="ECO:0000313" key="2">
    <source>
        <dbReference type="Proteomes" id="UP000046392"/>
    </source>
</evidence>
<dbReference type="WBParaSite" id="SPAL_0000885900.1">
    <property type="protein sequence ID" value="SPAL_0000885900.1"/>
    <property type="gene ID" value="SPAL_0000885900"/>
</dbReference>
<evidence type="ECO:0000256" key="1">
    <source>
        <dbReference type="SAM" id="Coils"/>
    </source>
</evidence>
<name>A0A0N5BSL7_STREA</name>
<keyword evidence="2" id="KW-1185">Reference proteome</keyword>
<protein>
    <submittedName>
        <fullName evidence="3">DUF4201 domain-containing protein</fullName>
    </submittedName>
</protein>
<feature type="coiled-coil region" evidence="1">
    <location>
        <begin position="122"/>
        <end position="177"/>
    </location>
</feature>
<accession>A0A0N5BSL7</accession>
<proteinExistence type="predicted"/>
<dbReference type="Proteomes" id="UP000046392">
    <property type="component" value="Unplaced"/>
</dbReference>
<feature type="coiled-coil region" evidence="1">
    <location>
        <begin position="274"/>
        <end position="325"/>
    </location>
</feature>
<reference evidence="3" key="1">
    <citation type="submission" date="2017-02" db="UniProtKB">
        <authorList>
            <consortium name="WormBaseParasite"/>
        </authorList>
    </citation>
    <scope>IDENTIFICATION</scope>
</reference>
<evidence type="ECO:0000313" key="3">
    <source>
        <dbReference type="WBParaSite" id="SPAL_0000885900.1"/>
    </source>
</evidence>
<sequence>MEKYIGIEGEINFHISEKTKNLINENNKHLLQLEEKAFKIGETSKVRYFLPPFDFLKITNSEFNKLDLLNQSGNSYTELCNALIKDAEMINDSLLKSINSFDMILRDTDEQSAGNSHFTTILEKLTDVYKRLENVKSDLLEKSEEIKNKNEQISHLQGELERKNENYNKRMRCYIERKSENGKIKENERSLHHERTLHEMSVYNSMCKDIEKKIMDKIKENALLKENFKLNIKDKLRANYGMYFGNPKTFIKTKTKSKRQKLSDLLLGIKLLIKESLNEELEKVEKLSREVSHLKMREVKLLSNIKHITDENPMLENKIKRLTEMKTKFEEFLDDLIIKSCRIHSVDRKKFLTQFSFDTCYSGNTSFSAIFLSMLDESKEI</sequence>
<keyword evidence="1" id="KW-0175">Coiled coil</keyword>